<name>A0A918XJC2_9GAMM</name>
<evidence type="ECO:0000313" key="2">
    <source>
        <dbReference type="Proteomes" id="UP000644693"/>
    </source>
</evidence>
<dbReference type="NCBIfam" id="TIGR02443">
    <property type="entry name" value="YheV family putative zinc ribbon protein"/>
    <property type="match status" value="1"/>
</dbReference>
<evidence type="ECO:0000313" key="1">
    <source>
        <dbReference type="EMBL" id="GHD34600.1"/>
    </source>
</evidence>
<reference evidence="1" key="1">
    <citation type="journal article" date="2014" name="Int. J. Syst. Evol. Microbiol.">
        <title>Complete genome sequence of Corynebacterium casei LMG S-19264T (=DSM 44701T), isolated from a smear-ripened cheese.</title>
        <authorList>
            <consortium name="US DOE Joint Genome Institute (JGI-PGF)"/>
            <person name="Walter F."/>
            <person name="Albersmeier A."/>
            <person name="Kalinowski J."/>
            <person name="Ruckert C."/>
        </authorList>
    </citation>
    <scope>NUCLEOTIDE SEQUENCE</scope>
    <source>
        <strain evidence="1">KCTC 23430</strain>
    </source>
</reference>
<organism evidence="1 2">
    <name type="scientific">Parahalioglobus pacificus</name>
    <dbReference type="NCBI Taxonomy" id="930806"/>
    <lineage>
        <taxon>Bacteria</taxon>
        <taxon>Pseudomonadati</taxon>
        <taxon>Pseudomonadota</taxon>
        <taxon>Gammaproteobacteria</taxon>
        <taxon>Cellvibrionales</taxon>
        <taxon>Halieaceae</taxon>
        <taxon>Parahalioglobus</taxon>
    </lineage>
</organism>
<keyword evidence="2" id="KW-1185">Reference proteome</keyword>
<keyword evidence="1" id="KW-0238">DNA-binding</keyword>
<gene>
    <name evidence="1" type="ORF">GCM10007053_20580</name>
</gene>
<comment type="caution">
    <text evidence="1">The sequence shown here is derived from an EMBL/GenBank/DDBJ whole genome shotgun (WGS) entry which is preliminary data.</text>
</comment>
<dbReference type="InterPro" id="IPR012658">
    <property type="entry name" value="YheV"/>
</dbReference>
<accession>A0A918XJC2</accession>
<dbReference type="RefSeq" id="WP_189477717.1">
    <property type="nucleotide sequence ID" value="NZ_BMYM01000002.1"/>
</dbReference>
<dbReference type="Proteomes" id="UP000644693">
    <property type="component" value="Unassembled WGS sequence"/>
</dbReference>
<proteinExistence type="predicted"/>
<dbReference type="EMBL" id="BMYM01000002">
    <property type="protein sequence ID" value="GHD34600.1"/>
    <property type="molecule type" value="Genomic_DNA"/>
</dbReference>
<sequence>MNRPDHTRRRFIAGAVCPRCGEMDKLVVNLDTDTRECVACGFTDERPEGPTPGEVPTRVNRAAARRVETDAQPVRLLDPNED</sequence>
<protein>
    <submittedName>
        <fullName evidence="1">DNA-binding protein</fullName>
    </submittedName>
</protein>
<reference evidence="1" key="2">
    <citation type="submission" date="2020-09" db="EMBL/GenBank/DDBJ databases">
        <authorList>
            <person name="Sun Q."/>
            <person name="Kim S."/>
        </authorList>
    </citation>
    <scope>NUCLEOTIDE SEQUENCE</scope>
    <source>
        <strain evidence="1">KCTC 23430</strain>
    </source>
</reference>
<dbReference type="Pfam" id="PF09526">
    <property type="entry name" value="DUF2387"/>
    <property type="match status" value="1"/>
</dbReference>
<dbReference type="GO" id="GO:0003677">
    <property type="term" value="F:DNA binding"/>
    <property type="evidence" value="ECO:0007669"/>
    <property type="project" value="UniProtKB-KW"/>
</dbReference>
<dbReference type="AlphaFoldDB" id="A0A918XJC2"/>